<dbReference type="InterPro" id="IPR006517">
    <property type="entry name" value="Phage_terminase_lsu-like_C"/>
</dbReference>
<keyword evidence="4" id="KW-1185">Reference proteome</keyword>
<dbReference type="AlphaFoldDB" id="A0A8S1ILW9"/>
<dbReference type="NCBIfam" id="TIGR01630">
    <property type="entry name" value="psiM2_ORF9"/>
    <property type="match status" value="1"/>
</dbReference>
<reference evidence="3" key="1">
    <citation type="submission" date="2020-12" db="EMBL/GenBank/DDBJ databases">
        <authorList>
            <person name="Iha C."/>
        </authorList>
    </citation>
    <scope>NUCLEOTIDE SEQUENCE</scope>
</reference>
<keyword evidence="1" id="KW-1188">Viral release from host cell</keyword>
<proteinExistence type="predicted"/>
<dbReference type="InterPro" id="IPR035421">
    <property type="entry name" value="Terminase_6C"/>
</dbReference>
<gene>
    <name evidence="3" type="ORF">OSTQU699_LOCUS610</name>
</gene>
<sequence>MWAKIADEIDVLPDTARKYSTISGFDELVAYYRERHFNAEVEEHFHSGSLKALRALQDQYTAGAQEVAAIERRLAAIDEAIIEAQQAGEVEDALALIADRNELAKQIYSKSKVTTLAAGKYLDAIGFSTHRKRKAELETEKSVTNHYGQTVRHEGGEKPVEASSLPSDSLDRLIALTTPRLNKYIPHEPHPKQQAFLLLNDIKEVLFGGAVGGGKSDALLMAALQYVDVPGYNALILRTSRAALKLPGGLIPRADMWLSQTDAVWREQDKQWVFPSGATLTFGYIEGPRDKLRYASSDYCFIGYEELTEFRRKDDYTFLFSRLRKPKHGPLADVPLRMRSTTNPVGPGFEWVKQRFVDTPNTVKRVFLPSTLEDNPSLDREEYLEALAELGPAVAEQLEKGIWKAVAKGDIFRREDFVLVSEPPAHVGQLIRYWDLAASEPTDANPNPAATAGVLMGLDKDKNPVVYDVRWGQLGSDAVEDLVARTAREDGKAVKVRISQDPGQAGKAQINAYVKLLAGFDVAGVIESGDKIVRAGPFSAQVRRRNCRLVAGLWVPGYLDEHEGFPTATLKDRVDASSNAYNQLVGAKPKLKIQANIPVIR</sequence>
<dbReference type="Gene3D" id="3.40.50.300">
    <property type="entry name" value="P-loop containing nucleotide triphosphate hydrolases"/>
    <property type="match status" value="1"/>
</dbReference>
<organism evidence="3 4">
    <name type="scientific">Ostreobium quekettii</name>
    <dbReference type="NCBI Taxonomy" id="121088"/>
    <lineage>
        <taxon>Eukaryota</taxon>
        <taxon>Viridiplantae</taxon>
        <taxon>Chlorophyta</taxon>
        <taxon>core chlorophytes</taxon>
        <taxon>Ulvophyceae</taxon>
        <taxon>TCBD clade</taxon>
        <taxon>Bryopsidales</taxon>
        <taxon>Ostreobineae</taxon>
        <taxon>Ostreobiaceae</taxon>
        <taxon>Ostreobium</taxon>
    </lineage>
</organism>
<evidence type="ECO:0000313" key="3">
    <source>
        <dbReference type="EMBL" id="CAD7695249.1"/>
    </source>
</evidence>
<dbReference type="InterPro" id="IPR027417">
    <property type="entry name" value="P-loop_NTPase"/>
</dbReference>
<accession>A0A8S1ILW9</accession>
<evidence type="ECO:0000313" key="4">
    <source>
        <dbReference type="Proteomes" id="UP000708148"/>
    </source>
</evidence>
<evidence type="ECO:0000259" key="2">
    <source>
        <dbReference type="Pfam" id="PF17289"/>
    </source>
</evidence>
<dbReference type="Proteomes" id="UP000708148">
    <property type="component" value="Unassembled WGS sequence"/>
</dbReference>
<name>A0A8S1ILW9_9CHLO</name>
<feature type="domain" description="Terminase large subunit gp17-like C-terminal" evidence="2">
    <location>
        <begin position="433"/>
        <end position="583"/>
    </location>
</feature>
<dbReference type="OrthoDB" id="10661093at2759"/>
<dbReference type="EMBL" id="CAJHUC010000322">
    <property type="protein sequence ID" value="CAD7695249.1"/>
    <property type="molecule type" value="Genomic_DNA"/>
</dbReference>
<evidence type="ECO:0000256" key="1">
    <source>
        <dbReference type="ARBA" id="ARBA00022612"/>
    </source>
</evidence>
<protein>
    <recommendedName>
        <fullName evidence="2">Terminase large subunit gp17-like C-terminal domain-containing protein</fullName>
    </recommendedName>
</protein>
<comment type="caution">
    <text evidence="3">The sequence shown here is derived from an EMBL/GenBank/DDBJ whole genome shotgun (WGS) entry which is preliminary data.</text>
</comment>
<dbReference type="Pfam" id="PF17289">
    <property type="entry name" value="Terminase_6C"/>
    <property type="match status" value="1"/>
</dbReference>